<gene>
    <name evidence="1" type="ORF">CEXT_161241</name>
</gene>
<protein>
    <submittedName>
        <fullName evidence="1">Uncharacterized protein</fullName>
    </submittedName>
</protein>
<dbReference type="EMBL" id="BPLR01011975">
    <property type="protein sequence ID" value="GIY50428.1"/>
    <property type="molecule type" value="Genomic_DNA"/>
</dbReference>
<dbReference type="AlphaFoldDB" id="A0AAV4TV02"/>
<keyword evidence="2" id="KW-1185">Reference proteome</keyword>
<evidence type="ECO:0000313" key="1">
    <source>
        <dbReference type="EMBL" id="GIY50428.1"/>
    </source>
</evidence>
<proteinExistence type="predicted"/>
<organism evidence="1 2">
    <name type="scientific">Caerostris extrusa</name>
    <name type="common">Bark spider</name>
    <name type="synonym">Caerostris bankana</name>
    <dbReference type="NCBI Taxonomy" id="172846"/>
    <lineage>
        <taxon>Eukaryota</taxon>
        <taxon>Metazoa</taxon>
        <taxon>Ecdysozoa</taxon>
        <taxon>Arthropoda</taxon>
        <taxon>Chelicerata</taxon>
        <taxon>Arachnida</taxon>
        <taxon>Araneae</taxon>
        <taxon>Araneomorphae</taxon>
        <taxon>Entelegynae</taxon>
        <taxon>Araneoidea</taxon>
        <taxon>Araneidae</taxon>
        <taxon>Caerostris</taxon>
    </lineage>
</organism>
<comment type="caution">
    <text evidence="1">The sequence shown here is derived from an EMBL/GenBank/DDBJ whole genome shotgun (WGS) entry which is preliminary data.</text>
</comment>
<reference evidence="1 2" key="1">
    <citation type="submission" date="2021-06" db="EMBL/GenBank/DDBJ databases">
        <title>Caerostris extrusa draft genome.</title>
        <authorList>
            <person name="Kono N."/>
            <person name="Arakawa K."/>
        </authorList>
    </citation>
    <scope>NUCLEOTIDE SEQUENCE [LARGE SCALE GENOMIC DNA]</scope>
</reference>
<accession>A0AAV4TV02</accession>
<evidence type="ECO:0000313" key="2">
    <source>
        <dbReference type="Proteomes" id="UP001054945"/>
    </source>
</evidence>
<name>A0AAV4TV02_CAEEX</name>
<dbReference type="Proteomes" id="UP001054945">
    <property type="component" value="Unassembled WGS sequence"/>
</dbReference>
<sequence length="86" mass="9207">MLLQVSPRPIASTSRATVSSASKTIPLVQMDINGNWLAALFLIYAPANRLDLLYVKGDTIGGHGPLKNHSLVSCAKNSSLKTNDDK</sequence>